<gene>
    <name evidence="2" type="ORF">L21TH_1598</name>
</gene>
<dbReference type="eggNOG" id="ENOG50338ZF">
    <property type="taxonomic scope" value="Bacteria"/>
</dbReference>
<reference evidence="2 3" key="1">
    <citation type="journal article" date="2015" name="Geomicrobiol. J.">
        <title>Caldisalinibacter kiritimatiensis gen. nov., sp. nov., a moderately thermohalophilic thiosulfate-reducing bacterium from a hypersaline microbial mat.</title>
        <authorList>
            <person name="Ben Hania W."/>
            <person name="Joseph M."/>
            <person name="Fiebig A."/>
            <person name="Bunk B."/>
            <person name="Klenk H.-P."/>
            <person name="Fardeau M.-L."/>
            <person name="Spring S."/>
        </authorList>
    </citation>
    <scope>NUCLEOTIDE SEQUENCE [LARGE SCALE GENOMIC DNA]</scope>
    <source>
        <strain evidence="2 3">L21-TH-D2</strain>
    </source>
</reference>
<dbReference type="AlphaFoldDB" id="R1CDJ3"/>
<evidence type="ECO:0000313" key="3">
    <source>
        <dbReference type="Proteomes" id="UP000013378"/>
    </source>
</evidence>
<name>R1CDJ3_9FIRM</name>
<organism evidence="2 3">
    <name type="scientific">Caldisalinibacter kiritimatiensis</name>
    <dbReference type="NCBI Taxonomy" id="1304284"/>
    <lineage>
        <taxon>Bacteria</taxon>
        <taxon>Bacillati</taxon>
        <taxon>Bacillota</taxon>
        <taxon>Tissierellia</taxon>
        <taxon>Tissierellales</taxon>
        <taxon>Thermohalobacteraceae</taxon>
        <taxon>Caldisalinibacter</taxon>
    </lineage>
</organism>
<keyword evidence="1" id="KW-1133">Transmembrane helix</keyword>
<dbReference type="Proteomes" id="UP000013378">
    <property type="component" value="Unassembled WGS sequence"/>
</dbReference>
<dbReference type="RefSeq" id="WP_006313800.1">
    <property type="nucleotide sequence ID" value="NZ_ARZA01000185.1"/>
</dbReference>
<keyword evidence="1" id="KW-0472">Membrane</keyword>
<proteinExistence type="predicted"/>
<evidence type="ECO:0000256" key="1">
    <source>
        <dbReference type="SAM" id="Phobius"/>
    </source>
</evidence>
<comment type="caution">
    <text evidence="2">The sequence shown here is derived from an EMBL/GenBank/DDBJ whole genome shotgun (WGS) entry which is preliminary data.</text>
</comment>
<feature type="transmembrane region" description="Helical" evidence="1">
    <location>
        <begin position="6"/>
        <end position="25"/>
    </location>
</feature>
<protein>
    <submittedName>
        <fullName evidence="2">Uncharacterized protein</fullName>
    </submittedName>
</protein>
<dbReference type="STRING" id="1304284.L21TH_1598"/>
<evidence type="ECO:0000313" key="2">
    <source>
        <dbReference type="EMBL" id="EOD00360.1"/>
    </source>
</evidence>
<dbReference type="OrthoDB" id="6443639at2"/>
<dbReference type="EMBL" id="ARZA01000185">
    <property type="protein sequence ID" value="EOD00360.1"/>
    <property type="molecule type" value="Genomic_DNA"/>
</dbReference>
<keyword evidence="3" id="KW-1185">Reference proteome</keyword>
<keyword evidence="1" id="KW-0812">Transmembrane</keyword>
<accession>R1CDJ3</accession>
<sequence length="165" mass="19860">MKKRDVLLVILIVLFTTLLIDYFNFRLMKIDNKYYDEFKDRLYKVTQEKTSFNMKDVTPFQWDKMYIISPYTSKSEIQEIVGIKWTTSNTYLGYLLYQKTILGKYPLDDDIFHKLVFIKGEEVLLDITLNRMEIDFTKVKDVVFYNKAEFVIKKEGDRCIILKNR</sequence>